<sequence length="549" mass="63224">MYRLLIVDDEPYIVNGMHVTFQECTHLELDIYLALSAEEAIAWLNKTRIDIILSDIRMPGMTGIELQEIVARQWPDCKMIFLSGYNEFEYVQSAIRNQGADYLLKTEGEEAIIQAVERVIRRIEEEREMKSAVHDVRKQLRSALPVLQKDYLIELLKGEISADAALKKRLSELQIGLSAELPVMAAVGRIDDWNQIVSSFDKDLILYAVQNIAQEFISSGSRFTGVMIDKVKFVWIFQPLARDEQPQHDQLRIWVRFVQGTLETIQRTCRELLQVTFSLACSGSATTWERLSIKYEELSRLLGSGLGNNQEMLLFEQDSGDKPKMTEPDNDLGIRSVLNRLDLIETYLDNGSEAEFDFVYRQIEEKTTISYPVFLEFYFGVVSAVISHLNRWSSLYQSADIPDIERLVRIDGFVSRGDAIASLREFCKSLFAIRQKNQRDKTKEIVLRINQYIEEHIDGDLSLTRLSGLVYLSPEYLSRLYKQISGIGISEQITGVRMAKARLLLKDTNLKIHEIARIVGYESAPTFTRFFKKTNFVTPQEYRDRFVTI</sequence>
<dbReference type="SMART" id="SM00448">
    <property type="entry name" value="REC"/>
    <property type="match status" value="1"/>
</dbReference>
<dbReference type="PANTHER" id="PTHR43280">
    <property type="entry name" value="ARAC-FAMILY TRANSCRIPTIONAL REGULATOR"/>
    <property type="match status" value="1"/>
</dbReference>
<keyword evidence="1" id="KW-0805">Transcription regulation</keyword>
<dbReference type="PROSITE" id="PS01124">
    <property type="entry name" value="HTH_ARAC_FAMILY_2"/>
    <property type="match status" value="1"/>
</dbReference>
<dbReference type="AlphaFoldDB" id="A0A6C0PAK2"/>
<dbReference type="CDD" id="cd17536">
    <property type="entry name" value="REC_YesN-like"/>
    <property type="match status" value="1"/>
</dbReference>
<dbReference type="EMBL" id="CP048287">
    <property type="protein sequence ID" value="QHW35519.1"/>
    <property type="molecule type" value="Genomic_DNA"/>
</dbReference>
<keyword evidence="3" id="KW-0804">Transcription</keyword>
<protein>
    <submittedName>
        <fullName evidence="7">Response regulator</fullName>
    </submittedName>
</protein>
<feature type="modified residue" description="4-aspartylphosphate" evidence="4">
    <location>
        <position position="55"/>
    </location>
</feature>
<dbReference type="GO" id="GO:0003700">
    <property type="term" value="F:DNA-binding transcription factor activity"/>
    <property type="evidence" value="ECO:0007669"/>
    <property type="project" value="InterPro"/>
</dbReference>
<dbReference type="InterPro" id="IPR018060">
    <property type="entry name" value="HTH_AraC"/>
</dbReference>
<evidence type="ECO:0000313" key="7">
    <source>
        <dbReference type="EMBL" id="QHW35519.1"/>
    </source>
</evidence>
<feature type="domain" description="Response regulatory" evidence="6">
    <location>
        <begin position="3"/>
        <end position="120"/>
    </location>
</feature>
<reference evidence="7 8" key="1">
    <citation type="submission" date="2020-02" db="EMBL/GenBank/DDBJ databases">
        <title>Paenibacillus sp. nov., isolated from rhizosphere soil of tomato.</title>
        <authorList>
            <person name="Weon H.-Y."/>
            <person name="Lee S.A."/>
        </authorList>
    </citation>
    <scope>NUCLEOTIDE SEQUENCE [LARGE SCALE GENOMIC DNA]</scope>
    <source>
        <strain evidence="7 8">14171R-81</strain>
        <plasmid evidence="7 8">unnamed1</plasmid>
    </source>
</reference>
<dbReference type="PANTHER" id="PTHR43280:SF10">
    <property type="entry name" value="REGULATORY PROTEIN POCR"/>
    <property type="match status" value="1"/>
</dbReference>
<evidence type="ECO:0000256" key="2">
    <source>
        <dbReference type="ARBA" id="ARBA00023125"/>
    </source>
</evidence>
<dbReference type="SMART" id="SM00342">
    <property type="entry name" value="HTH_ARAC"/>
    <property type="match status" value="1"/>
</dbReference>
<dbReference type="KEGG" id="prz:GZH47_32040"/>
<evidence type="ECO:0000259" key="5">
    <source>
        <dbReference type="PROSITE" id="PS01124"/>
    </source>
</evidence>
<dbReference type="InterPro" id="IPR009057">
    <property type="entry name" value="Homeodomain-like_sf"/>
</dbReference>
<keyword evidence="7" id="KW-0614">Plasmid</keyword>
<proteinExistence type="predicted"/>
<dbReference type="PROSITE" id="PS50110">
    <property type="entry name" value="RESPONSE_REGULATORY"/>
    <property type="match status" value="1"/>
</dbReference>
<evidence type="ECO:0000313" key="8">
    <source>
        <dbReference type="Proteomes" id="UP000479114"/>
    </source>
</evidence>
<accession>A0A6C0PAK2</accession>
<dbReference type="GO" id="GO:0043565">
    <property type="term" value="F:sequence-specific DNA binding"/>
    <property type="evidence" value="ECO:0007669"/>
    <property type="project" value="InterPro"/>
</dbReference>
<gene>
    <name evidence="7" type="ORF">GZH47_32040</name>
</gene>
<dbReference type="Proteomes" id="UP000479114">
    <property type="component" value="Plasmid unnamed1"/>
</dbReference>
<dbReference type="GO" id="GO:0000160">
    <property type="term" value="P:phosphorelay signal transduction system"/>
    <property type="evidence" value="ECO:0007669"/>
    <property type="project" value="InterPro"/>
</dbReference>
<feature type="domain" description="HTH araC/xylS-type" evidence="5">
    <location>
        <begin position="447"/>
        <end position="545"/>
    </location>
</feature>
<dbReference type="Gene3D" id="3.40.50.2300">
    <property type="match status" value="1"/>
</dbReference>
<organism evidence="7 8">
    <name type="scientific">Paenibacillus rhizovicinus</name>
    <dbReference type="NCBI Taxonomy" id="2704463"/>
    <lineage>
        <taxon>Bacteria</taxon>
        <taxon>Bacillati</taxon>
        <taxon>Bacillota</taxon>
        <taxon>Bacilli</taxon>
        <taxon>Bacillales</taxon>
        <taxon>Paenibacillaceae</taxon>
        <taxon>Paenibacillus</taxon>
    </lineage>
</organism>
<dbReference type="InterPro" id="IPR001789">
    <property type="entry name" value="Sig_transdc_resp-reg_receiver"/>
</dbReference>
<dbReference type="Pfam" id="PF12833">
    <property type="entry name" value="HTH_18"/>
    <property type="match status" value="1"/>
</dbReference>
<keyword evidence="4" id="KW-0597">Phosphoprotein</keyword>
<geneLocation type="plasmid" evidence="7 8">
    <name>unnamed1</name>
</geneLocation>
<keyword evidence="2" id="KW-0238">DNA-binding</keyword>
<evidence type="ECO:0000259" key="6">
    <source>
        <dbReference type="PROSITE" id="PS50110"/>
    </source>
</evidence>
<dbReference type="SUPFAM" id="SSF46689">
    <property type="entry name" value="Homeodomain-like"/>
    <property type="match status" value="2"/>
</dbReference>
<name>A0A6C0PAK2_9BACL</name>
<dbReference type="Pfam" id="PF00072">
    <property type="entry name" value="Response_reg"/>
    <property type="match status" value="1"/>
</dbReference>
<evidence type="ECO:0000256" key="1">
    <source>
        <dbReference type="ARBA" id="ARBA00023015"/>
    </source>
</evidence>
<evidence type="ECO:0000256" key="3">
    <source>
        <dbReference type="ARBA" id="ARBA00023163"/>
    </source>
</evidence>
<dbReference type="SUPFAM" id="SSF52172">
    <property type="entry name" value="CheY-like"/>
    <property type="match status" value="1"/>
</dbReference>
<evidence type="ECO:0000256" key="4">
    <source>
        <dbReference type="PROSITE-ProRule" id="PRU00169"/>
    </source>
</evidence>
<dbReference type="Gene3D" id="1.10.10.60">
    <property type="entry name" value="Homeodomain-like"/>
    <property type="match status" value="2"/>
</dbReference>
<keyword evidence="8" id="KW-1185">Reference proteome</keyword>
<dbReference type="InterPro" id="IPR011006">
    <property type="entry name" value="CheY-like_superfamily"/>
</dbReference>
<dbReference type="RefSeq" id="WP_162645665.1">
    <property type="nucleotide sequence ID" value="NZ_CP048287.1"/>
</dbReference>